<dbReference type="AlphaFoldDB" id="A0A2I0JBR0"/>
<evidence type="ECO:0000313" key="3">
    <source>
        <dbReference type="Proteomes" id="UP000233551"/>
    </source>
</evidence>
<feature type="region of interest" description="Disordered" evidence="1">
    <location>
        <begin position="1"/>
        <end position="74"/>
    </location>
</feature>
<dbReference type="PANTHER" id="PTHR34207">
    <property type="entry name" value="PROTEIN BIC1"/>
    <property type="match status" value="1"/>
</dbReference>
<accession>A0A2I0JBR0</accession>
<gene>
    <name evidence="2" type="ORF">CRG98_025932</name>
</gene>
<reference evidence="2 3" key="1">
    <citation type="submission" date="2017-11" db="EMBL/GenBank/DDBJ databases">
        <title>De-novo sequencing of pomegranate (Punica granatum L.) genome.</title>
        <authorList>
            <person name="Akparov Z."/>
            <person name="Amiraslanov A."/>
            <person name="Hajiyeva S."/>
            <person name="Abbasov M."/>
            <person name="Kaur K."/>
            <person name="Hamwieh A."/>
            <person name="Solovyev V."/>
            <person name="Salamov A."/>
            <person name="Braich B."/>
            <person name="Kosarev P."/>
            <person name="Mahmoud A."/>
            <person name="Hajiyev E."/>
            <person name="Babayeva S."/>
            <person name="Izzatullayeva V."/>
            <person name="Mammadov A."/>
            <person name="Mammadov A."/>
            <person name="Sharifova S."/>
            <person name="Ojaghi J."/>
            <person name="Eynullazada K."/>
            <person name="Bayramov B."/>
            <person name="Abdulazimova A."/>
            <person name="Shahmuradov I."/>
        </authorList>
    </citation>
    <scope>NUCLEOTIDE SEQUENCE [LARGE SCALE GENOMIC DNA]</scope>
    <source>
        <strain evidence="3">cv. AG2017</strain>
        <tissue evidence="2">Leaf</tissue>
    </source>
</reference>
<dbReference type="STRING" id="22663.A0A2I0JBR0"/>
<dbReference type="Proteomes" id="UP000233551">
    <property type="component" value="Unassembled WGS sequence"/>
</dbReference>
<dbReference type="PANTHER" id="PTHR34207:SF17">
    <property type="entry name" value="PROTEIN BIC2"/>
    <property type="match status" value="1"/>
</dbReference>
<evidence type="ECO:0000313" key="2">
    <source>
        <dbReference type="EMBL" id="PKI53691.1"/>
    </source>
</evidence>
<feature type="region of interest" description="Disordered" evidence="1">
    <location>
        <begin position="302"/>
        <end position="341"/>
    </location>
</feature>
<protein>
    <recommendedName>
        <fullName evidence="4">Protein BIC1</fullName>
    </recommendedName>
</protein>
<organism evidence="2 3">
    <name type="scientific">Punica granatum</name>
    <name type="common">Pomegranate</name>
    <dbReference type="NCBI Taxonomy" id="22663"/>
    <lineage>
        <taxon>Eukaryota</taxon>
        <taxon>Viridiplantae</taxon>
        <taxon>Streptophyta</taxon>
        <taxon>Embryophyta</taxon>
        <taxon>Tracheophyta</taxon>
        <taxon>Spermatophyta</taxon>
        <taxon>Magnoliopsida</taxon>
        <taxon>eudicotyledons</taxon>
        <taxon>Gunneridae</taxon>
        <taxon>Pentapetalae</taxon>
        <taxon>rosids</taxon>
        <taxon>malvids</taxon>
        <taxon>Myrtales</taxon>
        <taxon>Lythraceae</taxon>
        <taxon>Punica</taxon>
    </lineage>
</organism>
<feature type="compositionally biased region" description="Polar residues" evidence="1">
    <location>
        <begin position="9"/>
        <end position="36"/>
    </location>
</feature>
<proteinExistence type="predicted"/>
<evidence type="ECO:0000256" key="1">
    <source>
        <dbReference type="SAM" id="MobiDB-lite"/>
    </source>
</evidence>
<keyword evidence="3" id="KW-1185">Reference proteome</keyword>
<feature type="compositionally biased region" description="Basic and acidic residues" evidence="1">
    <location>
        <begin position="53"/>
        <end position="72"/>
    </location>
</feature>
<feature type="compositionally biased region" description="Polar residues" evidence="1">
    <location>
        <begin position="309"/>
        <end position="324"/>
    </location>
</feature>
<dbReference type="CDD" id="cd22645">
    <property type="entry name" value="BIC1_CID"/>
    <property type="match status" value="1"/>
</dbReference>
<sequence length="341" mass="38490">MESVDASVKQESSSKDMAQSIASFHSAPSKSPTEPTAHSAHEAKYLASQGIARPRDKDQDGQQRDYSRRGVESCKQLQQPHDYCCGRERLKRHRTEVAGRVMIPDTWGQENFLRDWIEYSTFDALLEPKGISSAREALMAEGQQRAASQRLRIESRKEVWWSGISRQLNHEVPRSLLIQVLMFLNNSGIRREGILTGSLLKALKMSQLVKFLHLKCTTGKLYRSSELLLMYLQESFVGIIIRIASLLHKLDHVPPSIQPFHHITCGAKFHGQKWDDNFSKKESGPGPEGWVGYFGPIEGPPSRRFPLPTDTQKPPLTLPVNSPPANARAHPACSRLTVRRH</sequence>
<comment type="caution">
    <text evidence="2">The sequence shown here is derived from an EMBL/GenBank/DDBJ whole genome shotgun (WGS) entry which is preliminary data.</text>
</comment>
<dbReference type="GO" id="GO:0009785">
    <property type="term" value="P:blue light signaling pathway"/>
    <property type="evidence" value="ECO:0007669"/>
    <property type="project" value="InterPro"/>
</dbReference>
<name>A0A2I0JBR0_PUNGR</name>
<dbReference type="EMBL" id="PGOL01001843">
    <property type="protein sequence ID" value="PKI53691.1"/>
    <property type="molecule type" value="Genomic_DNA"/>
</dbReference>
<dbReference type="InterPro" id="IPR040374">
    <property type="entry name" value="BIC"/>
</dbReference>
<evidence type="ECO:0008006" key="4">
    <source>
        <dbReference type="Google" id="ProtNLM"/>
    </source>
</evidence>